<evidence type="ECO:0000313" key="3">
    <source>
        <dbReference type="Proteomes" id="UP000352698"/>
    </source>
</evidence>
<organism evidence="2 3">
    <name type="scientific">Enterococcus hirae</name>
    <dbReference type="NCBI Taxonomy" id="1354"/>
    <lineage>
        <taxon>Bacteria</taxon>
        <taxon>Bacillati</taxon>
        <taxon>Bacillota</taxon>
        <taxon>Bacilli</taxon>
        <taxon>Lactobacillales</taxon>
        <taxon>Enterococcaceae</taxon>
        <taxon>Enterococcus</taxon>
    </lineage>
</organism>
<dbReference type="EMBL" id="CABEEP010000001">
    <property type="protein sequence ID" value="VTQ59601.1"/>
    <property type="molecule type" value="Genomic_DNA"/>
</dbReference>
<feature type="region of interest" description="Disordered" evidence="1">
    <location>
        <begin position="90"/>
        <end position="109"/>
    </location>
</feature>
<name>A0A7Z9ASF6_ENTHR</name>
<comment type="caution">
    <text evidence="2">The sequence shown here is derived from an EMBL/GenBank/DDBJ whole genome shotgun (WGS) entry which is preliminary data.</text>
</comment>
<evidence type="ECO:0000313" key="2">
    <source>
        <dbReference type="EMBL" id="VTQ59601.1"/>
    </source>
</evidence>
<dbReference type="RefSeq" id="WP_010738480.1">
    <property type="nucleotide sequence ID" value="NZ_CABEEP010000001.1"/>
</dbReference>
<reference evidence="2 3" key="1">
    <citation type="submission" date="2019-05" db="EMBL/GenBank/DDBJ databases">
        <authorList>
            <consortium name="Pathogen Informatics"/>
        </authorList>
    </citation>
    <scope>NUCLEOTIDE SEQUENCE [LARGE SCALE GENOMIC DNA]</scope>
    <source>
        <strain evidence="2 3">NCTC12204</strain>
    </source>
</reference>
<evidence type="ECO:0000256" key="1">
    <source>
        <dbReference type="SAM" id="MobiDB-lite"/>
    </source>
</evidence>
<proteinExistence type="predicted"/>
<protein>
    <submittedName>
        <fullName evidence="2">Protein gp8</fullName>
    </submittedName>
</protein>
<dbReference type="AlphaFoldDB" id="A0A7Z9ASF6"/>
<accession>A0A7Z9ASF6</accession>
<gene>
    <name evidence="2" type="ORF">NCTC12204_00427</name>
</gene>
<feature type="compositionally biased region" description="Polar residues" evidence="1">
    <location>
        <begin position="90"/>
        <end position="106"/>
    </location>
</feature>
<sequence length="138" mass="15319">MSAYIEFEEFKELTGKTDDYKTIFASNLAKASAVLDNITNHFYRFNDIKSDPIAFRVHQFKLALCAQIIYFDEVGGDTYESINNTPQSFSAGRTSITNGNRSSSLKGSGASGNKLLVAEDVYIYLESTGLLYRGVQLC</sequence>
<dbReference type="Proteomes" id="UP000352698">
    <property type="component" value="Unassembled WGS sequence"/>
</dbReference>